<dbReference type="CDD" id="cd00093">
    <property type="entry name" value="HTH_XRE"/>
    <property type="match status" value="1"/>
</dbReference>
<dbReference type="SUPFAM" id="SSF47413">
    <property type="entry name" value="lambda repressor-like DNA-binding domains"/>
    <property type="match status" value="1"/>
</dbReference>
<accession>A0A7S8C4V8</accession>
<dbReference type="InterPro" id="IPR052345">
    <property type="entry name" value="Rad_response_metalloprotease"/>
</dbReference>
<evidence type="ECO:0000313" key="3">
    <source>
        <dbReference type="Proteomes" id="UP000593594"/>
    </source>
</evidence>
<dbReference type="EMBL" id="CP058214">
    <property type="protein sequence ID" value="QPC43434.1"/>
    <property type="molecule type" value="Genomic_DNA"/>
</dbReference>
<dbReference type="PANTHER" id="PTHR43236:SF1">
    <property type="entry name" value="BLL7220 PROTEIN"/>
    <property type="match status" value="1"/>
</dbReference>
<name>A0A7S8C4V8_9HYPH</name>
<dbReference type="RefSeq" id="WP_213160796.1">
    <property type="nucleotide sequence ID" value="NZ_CP058214.1"/>
</dbReference>
<evidence type="ECO:0000313" key="2">
    <source>
        <dbReference type="EMBL" id="QPC43434.1"/>
    </source>
</evidence>
<evidence type="ECO:0000259" key="1">
    <source>
        <dbReference type="PROSITE" id="PS50943"/>
    </source>
</evidence>
<proteinExistence type="predicted"/>
<reference evidence="2 3" key="1">
    <citation type="submission" date="2020-06" db="EMBL/GenBank/DDBJ databases">
        <title>Genome sequence of 2 isolates from Red Sea Mangroves.</title>
        <authorList>
            <person name="Sefrji F."/>
            <person name="Michoud G."/>
            <person name="Merlino G."/>
            <person name="Daffonchio D."/>
        </authorList>
    </citation>
    <scope>NUCLEOTIDE SEQUENCE [LARGE SCALE GENOMIC DNA]</scope>
    <source>
        <strain evidence="2 3">R1DC25</strain>
    </source>
</reference>
<dbReference type="InterPro" id="IPR001387">
    <property type="entry name" value="Cro/C1-type_HTH"/>
</dbReference>
<feature type="domain" description="HTH cro/C1-type" evidence="1">
    <location>
        <begin position="17"/>
        <end position="71"/>
    </location>
</feature>
<dbReference type="InterPro" id="IPR010982">
    <property type="entry name" value="Lambda_DNA-bd_dom_sf"/>
</dbReference>
<dbReference type="PANTHER" id="PTHR43236">
    <property type="entry name" value="ANTITOXIN HIGA1"/>
    <property type="match status" value="1"/>
</dbReference>
<dbReference type="Proteomes" id="UP000593594">
    <property type="component" value="Chromosome"/>
</dbReference>
<organism evidence="2 3">
    <name type="scientific">Kaustia mangrovi</name>
    <dbReference type="NCBI Taxonomy" id="2593653"/>
    <lineage>
        <taxon>Bacteria</taxon>
        <taxon>Pseudomonadati</taxon>
        <taxon>Pseudomonadota</taxon>
        <taxon>Alphaproteobacteria</taxon>
        <taxon>Hyphomicrobiales</taxon>
        <taxon>Parvibaculaceae</taxon>
        <taxon>Kaustia</taxon>
    </lineage>
</organism>
<dbReference type="AlphaFoldDB" id="A0A7S8C4V8"/>
<dbReference type="PROSITE" id="PS50943">
    <property type="entry name" value="HTH_CROC1"/>
    <property type="match status" value="1"/>
</dbReference>
<dbReference type="KEGG" id="kmn:HW532_12450"/>
<dbReference type="SMART" id="SM00530">
    <property type="entry name" value="HTH_XRE"/>
    <property type="match status" value="1"/>
</dbReference>
<dbReference type="Pfam" id="PF01381">
    <property type="entry name" value="HTH_3"/>
    <property type="match status" value="1"/>
</dbReference>
<sequence length="139" mass="15639">MVKRNPNPIDVHVGSRVRMRRMLIGMSQERLGEQLGLTFQQVQKYEKGSNRVSASRLYQMAKILGVPVQYFFEGLPQESVGNYEAGFAESAGEPTIMNFLTSSEGLQLNKAFTQIADVSVRRKVVELVRAIAGDRHEHD</sequence>
<dbReference type="Gene3D" id="1.10.260.40">
    <property type="entry name" value="lambda repressor-like DNA-binding domains"/>
    <property type="match status" value="1"/>
</dbReference>
<keyword evidence="3" id="KW-1185">Reference proteome</keyword>
<gene>
    <name evidence="2" type="ORF">HW532_12450</name>
</gene>
<protein>
    <submittedName>
        <fullName evidence="2">Helix-turn-helix transcriptional regulator</fullName>
    </submittedName>
</protein>
<dbReference type="GO" id="GO:0003677">
    <property type="term" value="F:DNA binding"/>
    <property type="evidence" value="ECO:0007669"/>
    <property type="project" value="InterPro"/>
</dbReference>